<dbReference type="Gene3D" id="3.30.420.10">
    <property type="entry name" value="Ribonuclease H-like superfamily/Ribonuclease H"/>
    <property type="match status" value="1"/>
</dbReference>
<dbReference type="InterPro" id="IPR038717">
    <property type="entry name" value="Tc1-like_DDE_dom"/>
</dbReference>
<name>A0A4S8KZP6_DENBC</name>
<evidence type="ECO:0000313" key="3">
    <source>
        <dbReference type="Proteomes" id="UP000297245"/>
    </source>
</evidence>
<evidence type="ECO:0000259" key="1">
    <source>
        <dbReference type="Pfam" id="PF13358"/>
    </source>
</evidence>
<dbReference type="GO" id="GO:0003676">
    <property type="term" value="F:nucleic acid binding"/>
    <property type="evidence" value="ECO:0007669"/>
    <property type="project" value="InterPro"/>
</dbReference>
<gene>
    <name evidence="2" type="ORF">K435DRAFT_693642</name>
</gene>
<feature type="domain" description="Tc1-like transposase DDE" evidence="1">
    <location>
        <begin position="1"/>
        <end position="28"/>
    </location>
</feature>
<reference evidence="2 3" key="1">
    <citation type="journal article" date="2019" name="Nat. Ecol. Evol.">
        <title>Megaphylogeny resolves global patterns of mushroom evolution.</title>
        <authorList>
            <person name="Varga T."/>
            <person name="Krizsan K."/>
            <person name="Foldi C."/>
            <person name="Dima B."/>
            <person name="Sanchez-Garcia M."/>
            <person name="Sanchez-Ramirez S."/>
            <person name="Szollosi G.J."/>
            <person name="Szarkandi J.G."/>
            <person name="Papp V."/>
            <person name="Albert L."/>
            <person name="Andreopoulos W."/>
            <person name="Angelini C."/>
            <person name="Antonin V."/>
            <person name="Barry K.W."/>
            <person name="Bougher N.L."/>
            <person name="Buchanan P."/>
            <person name="Buyck B."/>
            <person name="Bense V."/>
            <person name="Catcheside P."/>
            <person name="Chovatia M."/>
            <person name="Cooper J."/>
            <person name="Damon W."/>
            <person name="Desjardin D."/>
            <person name="Finy P."/>
            <person name="Geml J."/>
            <person name="Haridas S."/>
            <person name="Hughes K."/>
            <person name="Justo A."/>
            <person name="Karasinski D."/>
            <person name="Kautmanova I."/>
            <person name="Kiss B."/>
            <person name="Kocsube S."/>
            <person name="Kotiranta H."/>
            <person name="LaButti K.M."/>
            <person name="Lechner B.E."/>
            <person name="Liimatainen K."/>
            <person name="Lipzen A."/>
            <person name="Lukacs Z."/>
            <person name="Mihaltcheva S."/>
            <person name="Morgado L.N."/>
            <person name="Niskanen T."/>
            <person name="Noordeloos M.E."/>
            <person name="Ohm R.A."/>
            <person name="Ortiz-Santana B."/>
            <person name="Ovrebo C."/>
            <person name="Racz N."/>
            <person name="Riley R."/>
            <person name="Savchenko A."/>
            <person name="Shiryaev A."/>
            <person name="Soop K."/>
            <person name="Spirin V."/>
            <person name="Szebenyi C."/>
            <person name="Tomsovsky M."/>
            <person name="Tulloss R.E."/>
            <person name="Uehling J."/>
            <person name="Grigoriev I.V."/>
            <person name="Vagvolgyi C."/>
            <person name="Papp T."/>
            <person name="Martin F.M."/>
            <person name="Miettinen O."/>
            <person name="Hibbett D.S."/>
            <person name="Nagy L.G."/>
        </authorList>
    </citation>
    <scope>NUCLEOTIDE SEQUENCE [LARGE SCALE GENOMIC DNA]</scope>
    <source>
        <strain evidence="2 3">CBS 962.96</strain>
    </source>
</reference>
<evidence type="ECO:0000313" key="2">
    <source>
        <dbReference type="EMBL" id="THU81401.1"/>
    </source>
</evidence>
<feature type="non-terminal residue" evidence="2">
    <location>
        <position position="1"/>
    </location>
</feature>
<accession>A0A4S8KZP6</accession>
<dbReference type="AlphaFoldDB" id="A0A4S8KZP6"/>
<keyword evidence="3" id="KW-1185">Reference proteome</keyword>
<dbReference type="Proteomes" id="UP000297245">
    <property type="component" value="Unassembled WGS sequence"/>
</dbReference>
<dbReference type="EMBL" id="ML179812">
    <property type="protein sequence ID" value="THU81401.1"/>
    <property type="molecule type" value="Genomic_DNA"/>
</dbReference>
<organism evidence="2 3">
    <name type="scientific">Dendrothele bispora (strain CBS 962.96)</name>
    <dbReference type="NCBI Taxonomy" id="1314807"/>
    <lineage>
        <taxon>Eukaryota</taxon>
        <taxon>Fungi</taxon>
        <taxon>Dikarya</taxon>
        <taxon>Basidiomycota</taxon>
        <taxon>Agaricomycotina</taxon>
        <taxon>Agaricomycetes</taxon>
        <taxon>Agaricomycetidae</taxon>
        <taxon>Agaricales</taxon>
        <taxon>Agaricales incertae sedis</taxon>
        <taxon>Dendrothele</taxon>
    </lineage>
</organism>
<sequence length="65" mass="7513">IIFLPPYSPHLNPIEESFSSFKAYICRNWKHVQASEYPDIYLLEATSTITADKARGWIQHAGYIL</sequence>
<dbReference type="OrthoDB" id="2266637at2759"/>
<dbReference type="Pfam" id="PF13358">
    <property type="entry name" value="DDE_3"/>
    <property type="match status" value="1"/>
</dbReference>
<dbReference type="InterPro" id="IPR036397">
    <property type="entry name" value="RNaseH_sf"/>
</dbReference>
<protein>
    <recommendedName>
        <fullName evidence="1">Tc1-like transposase DDE domain-containing protein</fullName>
    </recommendedName>
</protein>
<proteinExistence type="predicted"/>